<dbReference type="Proteomes" id="UP000008702">
    <property type="component" value="Chromosome"/>
</dbReference>
<evidence type="ECO:0000313" key="2">
    <source>
        <dbReference type="Proteomes" id="UP000008702"/>
    </source>
</evidence>
<name>A1A370_BIFAA</name>
<dbReference type="EMBL" id="AP009256">
    <property type="protein sequence ID" value="BAF40153.1"/>
    <property type="molecule type" value="Genomic_DNA"/>
</dbReference>
<organism evidence="1 2">
    <name type="scientific">Bifidobacterium adolescentis (strain ATCC 15703 / DSM 20083 / NCTC 11814 / E194a)</name>
    <dbReference type="NCBI Taxonomy" id="367928"/>
    <lineage>
        <taxon>Bacteria</taxon>
        <taxon>Bacillati</taxon>
        <taxon>Actinomycetota</taxon>
        <taxon>Actinomycetes</taxon>
        <taxon>Bifidobacteriales</taxon>
        <taxon>Bifidobacteriaceae</taxon>
        <taxon>Bifidobacterium</taxon>
    </lineage>
</organism>
<sequence length="87" mass="9775">MSEGRAPFGHDHFINHSAPAHNYASCSQSSSGSIQLSADFFSEVGELRCLPFFNLELSIVNDMLNSSYESFFRNDHCGQQPSSYHRQ</sequence>
<evidence type="ECO:0000313" key="1">
    <source>
        <dbReference type="EMBL" id="BAF40153.1"/>
    </source>
</evidence>
<keyword evidence="2" id="KW-1185">Reference proteome</keyword>
<reference evidence="1 2" key="1">
    <citation type="submission" date="2006-12" db="EMBL/GenBank/DDBJ databases">
        <title>Bifidobacterium adolescentis complete genome sequence.</title>
        <authorList>
            <person name="Suzuki T."/>
            <person name="Tsuda Y."/>
            <person name="Kanou N."/>
            <person name="Inoue T."/>
            <person name="Kumazaki K."/>
            <person name="Nagano S."/>
            <person name="Hirai S."/>
            <person name="Tanaka K."/>
            <person name="Watanabe K."/>
        </authorList>
    </citation>
    <scope>NUCLEOTIDE SEQUENCE [LARGE SCALE GENOMIC DNA]</scope>
    <source>
        <strain evidence="2">ATCC 15703 / DSM 20083 / NCTC 11814 / E194a</strain>
    </source>
</reference>
<dbReference type="HOGENOM" id="CLU_2477081_0_0_11"/>
<gene>
    <name evidence="1" type="primary">yvgS</name>
    <name evidence="1" type="ordered locus">BAD_1372</name>
</gene>
<accession>A1A370</accession>
<protein>
    <submittedName>
        <fullName evidence="1">Uncharacterized protein</fullName>
    </submittedName>
</protein>
<proteinExistence type="predicted"/>
<dbReference type="KEGG" id="bad:BAD_1372"/>
<dbReference type="AlphaFoldDB" id="A1A370"/>